<keyword evidence="6" id="KW-1185">Reference proteome</keyword>
<comment type="similarity">
    <text evidence="1">Belongs to the ATP-dependent AMP-binding enzyme family.</text>
</comment>
<dbReference type="Pfam" id="PF13193">
    <property type="entry name" value="AMP-binding_C"/>
    <property type="match status" value="1"/>
</dbReference>
<dbReference type="InterPro" id="IPR042099">
    <property type="entry name" value="ANL_N_sf"/>
</dbReference>
<organism evidence="5 6">
    <name type="scientific">Klenkia brasiliensis</name>
    <dbReference type="NCBI Taxonomy" id="333142"/>
    <lineage>
        <taxon>Bacteria</taxon>
        <taxon>Bacillati</taxon>
        <taxon>Actinomycetota</taxon>
        <taxon>Actinomycetes</taxon>
        <taxon>Geodermatophilales</taxon>
        <taxon>Geodermatophilaceae</taxon>
        <taxon>Klenkia</taxon>
    </lineage>
</organism>
<protein>
    <submittedName>
        <fullName evidence="5">Fatty-acyl-CoA synthase</fullName>
    </submittedName>
</protein>
<feature type="domain" description="AMP-dependent synthetase/ligase" evidence="3">
    <location>
        <begin position="15"/>
        <end position="363"/>
    </location>
</feature>
<dbReference type="InterPro" id="IPR000873">
    <property type="entry name" value="AMP-dep_synth/lig_dom"/>
</dbReference>
<dbReference type="GO" id="GO:0006631">
    <property type="term" value="P:fatty acid metabolic process"/>
    <property type="evidence" value="ECO:0007669"/>
    <property type="project" value="TreeGrafter"/>
</dbReference>
<proteinExistence type="inferred from homology"/>
<evidence type="ECO:0000259" key="3">
    <source>
        <dbReference type="Pfam" id="PF00501"/>
    </source>
</evidence>
<dbReference type="AlphaFoldDB" id="A0A1G8A3I0"/>
<gene>
    <name evidence="5" type="ORF">SAMN05660324_0036</name>
</gene>
<dbReference type="Proteomes" id="UP000198863">
    <property type="component" value="Unassembled WGS sequence"/>
</dbReference>
<keyword evidence="2" id="KW-0436">Ligase</keyword>
<dbReference type="Gene3D" id="3.30.300.30">
    <property type="match status" value="1"/>
</dbReference>
<dbReference type="Pfam" id="PF00501">
    <property type="entry name" value="AMP-binding"/>
    <property type="match status" value="1"/>
</dbReference>
<evidence type="ECO:0000313" key="5">
    <source>
        <dbReference type="EMBL" id="SDH15421.1"/>
    </source>
</evidence>
<dbReference type="RefSeq" id="WP_091069135.1">
    <property type="nucleotide sequence ID" value="NZ_FNCF01000010.1"/>
</dbReference>
<dbReference type="Gene3D" id="3.40.50.12780">
    <property type="entry name" value="N-terminal domain of ligase-like"/>
    <property type="match status" value="1"/>
</dbReference>
<sequence>MTPTWAHPVVTRMLRAGDHPAVRWAGGQRTHRQVARRAAGLAHQLAARGVGPGSRVALVVQDSAAGIEGYLAAGLCGATALHVNDRWAAPEVAAVLDASRADVVLHTAGRADLVDAALGARPGLPVVDLDAGDAAADTLPGPLVDPAAAALVGSTSGTTGTPKGVVHTQEGVHRILAHMPAHDGLRPYGSCAFTGTLAFAAGIWGVVLPHLALGSVVSFMAGLPADAWVDRMAAEGSTFTYAPSPLVPDLVEALRARPEVLGTLGTVLHSASVLPREHAAALVDVIGGRFVETYGMTETGAPVTATVPGDWLPGCAAEDVLSSAGRPATIASVRAVGPDGGPLPAGGTGELEVASETMTAGYLDRPDLTAEVLRDGWLRTGDVGRVDAAGYVYITDRAKDMVVSGGMNVYPAEVERVLAQHPGIAEVSVLGLPDARWGEAVTAVVVPRPGAGLDPAGVREFGRGRLASYKLPARVEFVDTLPRTASLKVRKDELRRRLG</sequence>
<evidence type="ECO:0000313" key="6">
    <source>
        <dbReference type="Proteomes" id="UP000198863"/>
    </source>
</evidence>
<dbReference type="GO" id="GO:0031956">
    <property type="term" value="F:medium-chain fatty acid-CoA ligase activity"/>
    <property type="evidence" value="ECO:0007669"/>
    <property type="project" value="TreeGrafter"/>
</dbReference>
<dbReference type="PANTHER" id="PTHR43201:SF5">
    <property type="entry name" value="MEDIUM-CHAIN ACYL-COA LIGASE ACSF2, MITOCHONDRIAL"/>
    <property type="match status" value="1"/>
</dbReference>
<evidence type="ECO:0000259" key="4">
    <source>
        <dbReference type="Pfam" id="PF13193"/>
    </source>
</evidence>
<dbReference type="OrthoDB" id="9803968at2"/>
<dbReference type="SUPFAM" id="SSF56801">
    <property type="entry name" value="Acetyl-CoA synthetase-like"/>
    <property type="match status" value="1"/>
</dbReference>
<reference evidence="6" key="1">
    <citation type="submission" date="2016-10" db="EMBL/GenBank/DDBJ databases">
        <authorList>
            <person name="Varghese N."/>
            <person name="Submissions S."/>
        </authorList>
    </citation>
    <scope>NUCLEOTIDE SEQUENCE [LARGE SCALE GENOMIC DNA]</scope>
    <source>
        <strain evidence="6">DSM 44526</strain>
    </source>
</reference>
<accession>A0A1G8A3I0</accession>
<dbReference type="InterPro" id="IPR045851">
    <property type="entry name" value="AMP-bd_C_sf"/>
</dbReference>
<feature type="domain" description="AMP-binding enzyme C-terminal" evidence="4">
    <location>
        <begin position="413"/>
        <end position="488"/>
    </location>
</feature>
<evidence type="ECO:0000256" key="1">
    <source>
        <dbReference type="ARBA" id="ARBA00006432"/>
    </source>
</evidence>
<evidence type="ECO:0000256" key="2">
    <source>
        <dbReference type="ARBA" id="ARBA00022598"/>
    </source>
</evidence>
<dbReference type="InterPro" id="IPR025110">
    <property type="entry name" value="AMP-bd_C"/>
</dbReference>
<name>A0A1G8A3I0_9ACTN</name>
<dbReference type="PANTHER" id="PTHR43201">
    <property type="entry name" value="ACYL-COA SYNTHETASE"/>
    <property type="match status" value="1"/>
</dbReference>
<dbReference type="EMBL" id="FNCF01000010">
    <property type="protein sequence ID" value="SDH15421.1"/>
    <property type="molecule type" value="Genomic_DNA"/>
</dbReference>